<dbReference type="OrthoDB" id="9990045at2"/>
<dbReference type="RefSeq" id="WP_058451162.1">
    <property type="nucleotide sequence ID" value="NZ_CAAAIB010000006.1"/>
</dbReference>
<dbReference type="EMBL" id="LNYL01000007">
    <property type="protein sequence ID" value="KTD31277.1"/>
    <property type="molecule type" value="Genomic_DNA"/>
</dbReference>
<dbReference type="AlphaFoldDB" id="A0A0W0WG06"/>
<comment type="caution">
    <text evidence="2">The sequence shown here is derived from an EMBL/GenBank/DDBJ whole genome shotgun (WGS) entry which is preliminary data.</text>
</comment>
<organism evidence="2 3">
    <name type="scientific">Legionella maceachernii</name>
    <dbReference type="NCBI Taxonomy" id="466"/>
    <lineage>
        <taxon>Bacteria</taxon>
        <taxon>Pseudomonadati</taxon>
        <taxon>Pseudomonadota</taxon>
        <taxon>Gammaproteobacteria</taxon>
        <taxon>Legionellales</taxon>
        <taxon>Legionellaceae</taxon>
        <taxon>Legionella</taxon>
    </lineage>
</organism>
<feature type="compositionally biased region" description="Basic residues" evidence="1">
    <location>
        <begin position="117"/>
        <end position="127"/>
    </location>
</feature>
<gene>
    <name evidence="2" type="ORF">Lmac_0331</name>
</gene>
<sequence>MYLSKIGFFKKKIALEEQQLLNYLNLLTTNLKSNNLKKIQLAYLQQGLSLLTTSAKAVKQRRFSIKLKYTLRKRKAKKRFLLRTNHHVEFGTPAPQASRIPFPSPALAKMEVNKQSTKNRIRPRVHP</sequence>
<evidence type="ECO:0000313" key="3">
    <source>
        <dbReference type="Proteomes" id="UP000054908"/>
    </source>
</evidence>
<dbReference type="PATRIC" id="fig|466.6.peg.357"/>
<feature type="region of interest" description="Disordered" evidence="1">
    <location>
        <begin position="92"/>
        <end position="127"/>
    </location>
</feature>
<evidence type="ECO:0000313" key="2">
    <source>
        <dbReference type="EMBL" id="KTD31277.1"/>
    </source>
</evidence>
<accession>A0A0W0WG06</accession>
<protein>
    <submittedName>
        <fullName evidence="2">Uncharacterized protein</fullName>
    </submittedName>
</protein>
<evidence type="ECO:0000256" key="1">
    <source>
        <dbReference type="SAM" id="MobiDB-lite"/>
    </source>
</evidence>
<name>A0A0W0WG06_9GAMM</name>
<dbReference type="Proteomes" id="UP000054908">
    <property type="component" value="Unassembled WGS sequence"/>
</dbReference>
<proteinExistence type="predicted"/>
<keyword evidence="3" id="KW-1185">Reference proteome</keyword>
<reference evidence="2 3" key="1">
    <citation type="submission" date="2015-11" db="EMBL/GenBank/DDBJ databases">
        <title>Genomic analysis of 38 Legionella species identifies large and diverse effector repertoires.</title>
        <authorList>
            <person name="Burstein D."/>
            <person name="Amaro F."/>
            <person name="Zusman T."/>
            <person name="Lifshitz Z."/>
            <person name="Cohen O."/>
            <person name="Gilbert J.A."/>
            <person name="Pupko T."/>
            <person name="Shuman H.A."/>
            <person name="Segal G."/>
        </authorList>
    </citation>
    <scope>NUCLEOTIDE SEQUENCE [LARGE SCALE GENOMIC DNA]</scope>
    <source>
        <strain evidence="2 3">PX-1-G2-E2</strain>
    </source>
</reference>